<dbReference type="AlphaFoldDB" id="A0A2H3CML7"/>
<dbReference type="InParanoid" id="A0A2H3CML7"/>
<reference evidence="3" key="1">
    <citation type="journal article" date="2017" name="Nat. Ecol. Evol.">
        <title>Genome expansion and lineage-specific genetic innovations in the forest pathogenic fungi Armillaria.</title>
        <authorList>
            <person name="Sipos G."/>
            <person name="Prasanna A.N."/>
            <person name="Walter M.C."/>
            <person name="O'Connor E."/>
            <person name="Balint B."/>
            <person name="Krizsan K."/>
            <person name="Kiss B."/>
            <person name="Hess J."/>
            <person name="Varga T."/>
            <person name="Slot J."/>
            <person name="Riley R."/>
            <person name="Boka B."/>
            <person name="Rigling D."/>
            <person name="Barry K."/>
            <person name="Lee J."/>
            <person name="Mihaltcheva S."/>
            <person name="LaButti K."/>
            <person name="Lipzen A."/>
            <person name="Waldron R."/>
            <person name="Moloney N.M."/>
            <person name="Sperisen C."/>
            <person name="Kredics L."/>
            <person name="Vagvoelgyi C."/>
            <person name="Patrignani A."/>
            <person name="Fitzpatrick D."/>
            <person name="Nagy I."/>
            <person name="Doyle S."/>
            <person name="Anderson J.B."/>
            <person name="Grigoriev I.V."/>
            <person name="Gueldener U."/>
            <person name="Muensterkoetter M."/>
            <person name="Nagy L.G."/>
        </authorList>
    </citation>
    <scope>NUCLEOTIDE SEQUENCE [LARGE SCALE GENOMIC DNA]</scope>
    <source>
        <strain evidence="3">Ar21-2</strain>
    </source>
</reference>
<name>A0A2H3CML7_ARMGA</name>
<evidence type="ECO:0000256" key="1">
    <source>
        <dbReference type="SAM" id="MobiDB-lite"/>
    </source>
</evidence>
<evidence type="ECO:0000313" key="3">
    <source>
        <dbReference type="Proteomes" id="UP000217790"/>
    </source>
</evidence>
<feature type="compositionally biased region" description="Polar residues" evidence="1">
    <location>
        <begin position="27"/>
        <end position="37"/>
    </location>
</feature>
<feature type="region of interest" description="Disordered" evidence="1">
    <location>
        <begin position="1"/>
        <end position="42"/>
    </location>
</feature>
<gene>
    <name evidence="2" type="ORF">ARMGADRAFT_1037253</name>
</gene>
<sequence length="151" mass="17154">MGHKSKANLTRARNSLKKKTVHADETSLPSNHPSLSEPTCEHQNNEEMFSHDASDLSHINGVDSMINKFIALKEMDQVPEWSDDEDDLDLADQETEEFVADETKACFVKALENAHDAALAHSQEAERNRKRKILKHYSGNSKWTKQMHAKN</sequence>
<evidence type="ECO:0000313" key="2">
    <source>
        <dbReference type="EMBL" id="PBK84329.1"/>
    </source>
</evidence>
<accession>A0A2H3CML7</accession>
<dbReference type="EMBL" id="KZ293699">
    <property type="protein sequence ID" value="PBK84329.1"/>
    <property type="molecule type" value="Genomic_DNA"/>
</dbReference>
<organism evidence="2 3">
    <name type="scientific">Armillaria gallica</name>
    <name type="common">Bulbous honey fungus</name>
    <name type="synonym">Armillaria bulbosa</name>
    <dbReference type="NCBI Taxonomy" id="47427"/>
    <lineage>
        <taxon>Eukaryota</taxon>
        <taxon>Fungi</taxon>
        <taxon>Dikarya</taxon>
        <taxon>Basidiomycota</taxon>
        <taxon>Agaricomycotina</taxon>
        <taxon>Agaricomycetes</taxon>
        <taxon>Agaricomycetidae</taxon>
        <taxon>Agaricales</taxon>
        <taxon>Marasmiineae</taxon>
        <taxon>Physalacriaceae</taxon>
        <taxon>Armillaria</taxon>
    </lineage>
</organism>
<keyword evidence="3" id="KW-1185">Reference proteome</keyword>
<dbReference type="Proteomes" id="UP000217790">
    <property type="component" value="Unassembled WGS sequence"/>
</dbReference>
<proteinExistence type="predicted"/>
<protein>
    <submittedName>
        <fullName evidence="2">Uncharacterized protein</fullName>
    </submittedName>
</protein>